<dbReference type="PANTHER" id="PTHR13944:SF18">
    <property type="entry name" value="A-KINASE ANCHOR PROTEIN 13"/>
    <property type="match status" value="1"/>
</dbReference>
<evidence type="ECO:0000313" key="3">
    <source>
        <dbReference type="Proteomes" id="UP000694387"/>
    </source>
</evidence>
<dbReference type="PANTHER" id="PTHR13944">
    <property type="entry name" value="AGAP007712-PA"/>
    <property type="match status" value="1"/>
</dbReference>
<keyword evidence="3" id="KW-1185">Reference proteome</keyword>
<dbReference type="Ensembl" id="ENSEAST00005047773.1">
    <property type="protein sequence ID" value="ENSEASP00005060447.1"/>
    <property type="gene ID" value="ENSEASG00005015400.2"/>
</dbReference>
<reference evidence="2" key="2">
    <citation type="submission" date="2025-08" db="UniProtKB">
        <authorList>
            <consortium name="Ensembl"/>
        </authorList>
    </citation>
    <scope>IDENTIFICATION</scope>
</reference>
<sequence length="124" mass="13843">MSVKWGPFHEVPLISVRFMGPKHGEEKEKEKDKIKEKEKDSKEKEKDKKALNGHAFSSIPVVGPISCSQCLKPFTNKDAYTCASKRHASLCKMGLSARESSFLASCPLICSSSMWRSSPFSSFL</sequence>
<organism evidence="2 3">
    <name type="scientific">Equus asinus</name>
    <name type="common">Donkey</name>
    <name type="synonym">Equus africanus asinus</name>
    <dbReference type="NCBI Taxonomy" id="9793"/>
    <lineage>
        <taxon>Eukaryota</taxon>
        <taxon>Metazoa</taxon>
        <taxon>Chordata</taxon>
        <taxon>Craniata</taxon>
        <taxon>Vertebrata</taxon>
        <taxon>Euteleostomi</taxon>
        <taxon>Mammalia</taxon>
        <taxon>Eutheria</taxon>
        <taxon>Laurasiatheria</taxon>
        <taxon>Perissodactyla</taxon>
        <taxon>Equidae</taxon>
        <taxon>Equus</taxon>
    </lineage>
</organism>
<dbReference type="GO" id="GO:0016020">
    <property type="term" value="C:membrane"/>
    <property type="evidence" value="ECO:0007669"/>
    <property type="project" value="TreeGrafter"/>
</dbReference>
<dbReference type="GO" id="GO:0043123">
    <property type="term" value="P:positive regulation of canonical NF-kappaB signal transduction"/>
    <property type="evidence" value="ECO:0007669"/>
    <property type="project" value="TreeGrafter"/>
</dbReference>
<proteinExistence type="predicted"/>
<evidence type="ECO:0000313" key="2">
    <source>
        <dbReference type="Ensembl" id="ENSEASP00005060447.1"/>
    </source>
</evidence>
<name>A0A9L0KDB4_EQUAS</name>
<dbReference type="InterPro" id="IPR051632">
    <property type="entry name" value="Rho_GEF"/>
</dbReference>
<accession>A0A9L0KDB4</accession>
<feature type="region of interest" description="Disordered" evidence="1">
    <location>
        <begin position="19"/>
        <end position="51"/>
    </location>
</feature>
<gene>
    <name evidence="2" type="primary">AKAP13</name>
</gene>
<feature type="compositionally biased region" description="Basic and acidic residues" evidence="1">
    <location>
        <begin position="22"/>
        <end position="50"/>
    </location>
</feature>
<dbReference type="Proteomes" id="UP000694387">
    <property type="component" value="Chromosome 2"/>
</dbReference>
<dbReference type="GO" id="GO:0005078">
    <property type="term" value="F:MAP-kinase scaffold activity"/>
    <property type="evidence" value="ECO:0007669"/>
    <property type="project" value="TreeGrafter"/>
</dbReference>
<reference evidence="2 3" key="1">
    <citation type="journal article" date="2020" name="Nat. Commun.">
        <title>Donkey genomes provide new insights into domestication and selection for coat color.</title>
        <authorList>
            <person name="Wang"/>
            <person name="C."/>
            <person name="Li"/>
            <person name="H."/>
            <person name="Guo"/>
            <person name="Y."/>
            <person name="Huang"/>
            <person name="J."/>
            <person name="Sun"/>
            <person name="Y."/>
            <person name="Min"/>
            <person name="J."/>
            <person name="Wang"/>
            <person name="J."/>
            <person name="Fang"/>
            <person name="X."/>
            <person name="Zhao"/>
            <person name="Z."/>
            <person name="Wang"/>
            <person name="S."/>
            <person name="Zhang"/>
            <person name="Y."/>
            <person name="Liu"/>
            <person name="Q."/>
            <person name="Jiang"/>
            <person name="Q."/>
            <person name="Wang"/>
            <person name="X."/>
            <person name="Guo"/>
            <person name="Y."/>
            <person name="Yang"/>
            <person name="C."/>
            <person name="Wang"/>
            <person name="Y."/>
            <person name="Tian"/>
            <person name="F."/>
            <person name="Zhuang"/>
            <person name="G."/>
            <person name="Fan"/>
            <person name="Y."/>
            <person name="Gao"/>
            <person name="Q."/>
            <person name="Li"/>
            <person name="Y."/>
            <person name="Ju"/>
            <person name="Z."/>
            <person name="Li"/>
            <person name="J."/>
            <person name="Li"/>
            <person name="R."/>
            <person name="Hou"/>
            <person name="M."/>
            <person name="Yang"/>
            <person name="G."/>
            <person name="Liu"/>
            <person name="G."/>
            <person name="Liu"/>
            <person name="W."/>
            <person name="Guo"/>
            <person name="J."/>
            <person name="Pan"/>
            <person name="S."/>
            <person name="Fan"/>
            <person name="G."/>
            <person name="Zhang"/>
            <person name="W."/>
            <person name="Zhang"/>
            <person name="R."/>
            <person name="Yu"/>
            <person name="J."/>
            <person name="Zhang"/>
            <person name="X."/>
            <person name="Yin"/>
            <person name="Q."/>
            <person name="Ji"/>
            <person name="C."/>
            <person name="Jin"/>
            <person name="Y."/>
            <person name="Yue"/>
            <person name="G."/>
            <person name="Liu"/>
            <person name="M."/>
            <person name="Xu"/>
            <person name="J."/>
            <person name="Liu"/>
            <person name="S."/>
            <person name="Jordana"/>
            <person name="J."/>
            <person name="Noce"/>
            <person name="A."/>
            <person name="Amills"/>
            <person name="M."/>
            <person name="Wu"/>
            <person name="D.D."/>
            <person name="Li"/>
            <person name="S."/>
            <person name="Zhou"/>
            <person name="X. and Zhong"/>
            <person name="J."/>
        </authorList>
    </citation>
    <scope>NUCLEOTIDE SEQUENCE [LARGE SCALE GENOMIC DNA]</scope>
</reference>
<evidence type="ECO:0000256" key="1">
    <source>
        <dbReference type="SAM" id="MobiDB-lite"/>
    </source>
</evidence>
<dbReference type="AlphaFoldDB" id="A0A9L0KDB4"/>
<dbReference type="GeneTree" id="ENSGT00940000154146"/>
<protein>
    <submittedName>
        <fullName evidence="2">A-kinase anchoring protein 13</fullName>
    </submittedName>
</protein>
<dbReference type="GO" id="GO:0071875">
    <property type="term" value="P:adrenergic receptor signaling pathway"/>
    <property type="evidence" value="ECO:0007669"/>
    <property type="project" value="TreeGrafter"/>
</dbReference>
<dbReference type="GO" id="GO:0015629">
    <property type="term" value="C:actin cytoskeleton"/>
    <property type="evidence" value="ECO:0007669"/>
    <property type="project" value="TreeGrafter"/>
</dbReference>
<reference evidence="2" key="3">
    <citation type="submission" date="2025-09" db="UniProtKB">
        <authorList>
            <consortium name="Ensembl"/>
        </authorList>
    </citation>
    <scope>IDENTIFICATION</scope>
</reference>
<dbReference type="GO" id="GO:0035023">
    <property type="term" value="P:regulation of Rho protein signal transduction"/>
    <property type="evidence" value="ECO:0007669"/>
    <property type="project" value="TreeGrafter"/>
</dbReference>